<keyword evidence="3" id="KW-1185">Reference proteome</keyword>
<dbReference type="EMBL" id="CAXKWB010021481">
    <property type="protein sequence ID" value="CAL4123199.1"/>
    <property type="molecule type" value="Genomic_DNA"/>
</dbReference>
<keyword evidence="1" id="KW-1133">Transmembrane helix</keyword>
<dbReference type="AlphaFoldDB" id="A0AAV2REK8"/>
<keyword evidence="1" id="KW-0812">Transmembrane</keyword>
<accession>A0AAV2REK8</accession>
<proteinExistence type="predicted"/>
<keyword evidence="1" id="KW-0472">Membrane</keyword>
<protein>
    <submittedName>
        <fullName evidence="2">Uncharacterized protein</fullName>
    </submittedName>
</protein>
<evidence type="ECO:0000313" key="2">
    <source>
        <dbReference type="EMBL" id="CAL4123199.1"/>
    </source>
</evidence>
<name>A0AAV2REK8_MEGNR</name>
<feature type="transmembrane region" description="Helical" evidence="1">
    <location>
        <begin position="6"/>
        <end position="31"/>
    </location>
</feature>
<evidence type="ECO:0000313" key="3">
    <source>
        <dbReference type="Proteomes" id="UP001497623"/>
    </source>
</evidence>
<feature type="non-terminal residue" evidence="2">
    <location>
        <position position="1"/>
    </location>
</feature>
<sequence length="328" mass="35607">GPLIDDTWFLVIISSCVAATLVGVILAIAFLKYREGKLKPLSDVALAKKEKALGLERCEAVLYPGSPLSTTPGQFDTRASRALWAAIKPLEGNHYTVDHCQPIEQKSNRLDLLSPNLNYDYANYNNQHYKHMDYATLGSQCSELPSKQPVPATSFENIGYDAGDEGGRDSKDLNSNGRVVSARGSAVRLLGSPHHNMNSPTQHHYEMVTPAVRRQHPSLDRTNRHEGHAISGLSTMGPLHLSSMNVRQEPQYKLTALANGSHSLTPKVDGNSWVRVSHPHGHMVLLNSSGGTTNSLAPISLNGVTVNSLTPSSPTDHIYVSPITSPVI</sequence>
<organism evidence="2 3">
    <name type="scientific">Meganyctiphanes norvegica</name>
    <name type="common">Northern krill</name>
    <name type="synonym">Thysanopoda norvegica</name>
    <dbReference type="NCBI Taxonomy" id="48144"/>
    <lineage>
        <taxon>Eukaryota</taxon>
        <taxon>Metazoa</taxon>
        <taxon>Ecdysozoa</taxon>
        <taxon>Arthropoda</taxon>
        <taxon>Crustacea</taxon>
        <taxon>Multicrustacea</taxon>
        <taxon>Malacostraca</taxon>
        <taxon>Eumalacostraca</taxon>
        <taxon>Eucarida</taxon>
        <taxon>Euphausiacea</taxon>
        <taxon>Euphausiidae</taxon>
        <taxon>Meganyctiphanes</taxon>
    </lineage>
</organism>
<gene>
    <name evidence="2" type="ORF">MNOR_LOCUS23887</name>
</gene>
<reference evidence="2 3" key="1">
    <citation type="submission" date="2024-05" db="EMBL/GenBank/DDBJ databases">
        <authorList>
            <person name="Wallberg A."/>
        </authorList>
    </citation>
    <scope>NUCLEOTIDE SEQUENCE [LARGE SCALE GENOMIC DNA]</scope>
</reference>
<dbReference type="Proteomes" id="UP001497623">
    <property type="component" value="Unassembled WGS sequence"/>
</dbReference>
<evidence type="ECO:0000256" key="1">
    <source>
        <dbReference type="SAM" id="Phobius"/>
    </source>
</evidence>
<comment type="caution">
    <text evidence="2">The sequence shown here is derived from an EMBL/GenBank/DDBJ whole genome shotgun (WGS) entry which is preliminary data.</text>
</comment>